<organism evidence="2 3">
    <name type="scientific">Ferrimonas balearica (strain DSM 9799 / CCM 4581 / KCTC 23876 / PAT)</name>
    <dbReference type="NCBI Taxonomy" id="550540"/>
    <lineage>
        <taxon>Bacteria</taxon>
        <taxon>Pseudomonadati</taxon>
        <taxon>Pseudomonadota</taxon>
        <taxon>Gammaproteobacteria</taxon>
        <taxon>Alteromonadales</taxon>
        <taxon>Ferrimonadaceae</taxon>
        <taxon>Ferrimonas</taxon>
    </lineage>
</organism>
<keyword evidence="1" id="KW-0175">Coiled coil</keyword>
<sequence>MKHTATDWTLRIYMALAFASSLCAVVSLVWAVDKHLYAKELHQQLAEVHTQASQEHQKMAELMAQNRELNSRLAEYQRREAVRQNAAQTGQAQLLEVQPNGVKVMQEPHGGVRYTGR</sequence>
<keyword evidence="3" id="KW-1185">Reference proteome</keyword>
<gene>
    <name evidence="2" type="ordered locus">Fbal_1057</name>
</gene>
<feature type="coiled-coil region" evidence="1">
    <location>
        <begin position="52"/>
        <end position="79"/>
    </location>
</feature>
<accession>E1SUS5</accession>
<evidence type="ECO:0000313" key="2">
    <source>
        <dbReference type="EMBL" id="ADN75266.1"/>
    </source>
</evidence>
<dbReference type="OrthoDB" id="6401392at2"/>
<dbReference type="AlphaFoldDB" id="E1SUS5"/>
<dbReference type="STRING" id="550540.Fbal_1057"/>
<dbReference type="RefSeq" id="WP_013344572.1">
    <property type="nucleotide sequence ID" value="NC_014541.1"/>
</dbReference>
<dbReference type="GeneID" id="67181302"/>
<evidence type="ECO:0000313" key="3">
    <source>
        <dbReference type="Proteomes" id="UP000006683"/>
    </source>
</evidence>
<name>E1SUS5_FERBD</name>
<proteinExistence type="predicted"/>
<protein>
    <recommendedName>
        <fullName evidence="4">Cell division protein FtsL</fullName>
    </recommendedName>
</protein>
<reference evidence="2 3" key="1">
    <citation type="journal article" date="2010" name="Stand. Genomic Sci.">
        <title>Complete genome sequence of Ferrimonas balearica type strain (PAT).</title>
        <authorList>
            <person name="Nolan M."/>
            <person name="Sikorski J."/>
            <person name="Davenport K."/>
            <person name="Lucas S."/>
            <person name="Glavina Del Rio T."/>
            <person name="Tice H."/>
            <person name="Cheng J."/>
            <person name="Goodwin L."/>
            <person name="Pitluck S."/>
            <person name="Liolios K."/>
            <person name="Ivanova N."/>
            <person name="Mavromatis K."/>
            <person name="Ovchinnikova G."/>
            <person name="Pati A."/>
            <person name="Chen A."/>
            <person name="Palaniappan K."/>
            <person name="Land M."/>
            <person name="Hauser L."/>
            <person name="Chang Y."/>
            <person name="Jeffries C."/>
            <person name="Tapia R."/>
            <person name="Brettin T."/>
            <person name="Detter J."/>
            <person name="Han C."/>
            <person name="Yasawong M."/>
            <person name="Rohde M."/>
            <person name="Tindall B."/>
            <person name="Goker M."/>
            <person name="Woyke T."/>
            <person name="Bristow J."/>
            <person name="Eisen J."/>
            <person name="Markowitz V."/>
            <person name="Hugenholtz P."/>
            <person name="Kyrpides N."/>
            <person name="Klenk H."/>
            <person name="Lapidus A."/>
        </authorList>
    </citation>
    <scope>NUCLEOTIDE SEQUENCE [LARGE SCALE GENOMIC DNA]</scope>
    <source>
        <strain evidence="3">DSM 9799 / CCM 4581 / KCTC 23876 / PAT</strain>
    </source>
</reference>
<dbReference type="HOGENOM" id="CLU_2081309_0_0_6"/>
<evidence type="ECO:0008006" key="4">
    <source>
        <dbReference type="Google" id="ProtNLM"/>
    </source>
</evidence>
<dbReference type="Proteomes" id="UP000006683">
    <property type="component" value="Chromosome"/>
</dbReference>
<dbReference type="KEGG" id="fbl:Fbal_1057"/>
<evidence type="ECO:0000256" key="1">
    <source>
        <dbReference type="SAM" id="Coils"/>
    </source>
</evidence>
<dbReference type="EMBL" id="CP002209">
    <property type="protein sequence ID" value="ADN75266.1"/>
    <property type="molecule type" value="Genomic_DNA"/>
</dbReference>